<accession>A0AAW5R093</accession>
<evidence type="ECO:0000313" key="9">
    <source>
        <dbReference type="EMBL" id="MCT8972802.1"/>
    </source>
</evidence>
<dbReference type="AlphaFoldDB" id="A0AAW5R093"/>
<keyword evidence="4" id="KW-0997">Cell inner membrane</keyword>
<dbReference type="Proteomes" id="UP001320898">
    <property type="component" value="Unassembled WGS sequence"/>
</dbReference>
<evidence type="ECO:0000256" key="2">
    <source>
        <dbReference type="ARBA" id="ARBA00008255"/>
    </source>
</evidence>
<dbReference type="RefSeq" id="WP_261616376.1">
    <property type="nucleotide sequence ID" value="NZ_JALIDZ010000005.1"/>
</dbReference>
<evidence type="ECO:0000256" key="6">
    <source>
        <dbReference type="ARBA" id="ARBA00022989"/>
    </source>
</evidence>
<dbReference type="NCBIfam" id="TIGR01620">
    <property type="entry name" value="hyp_HI0043"/>
    <property type="match status" value="1"/>
</dbReference>
<gene>
    <name evidence="9" type="ORF">MUB46_13125</name>
</gene>
<evidence type="ECO:0000256" key="1">
    <source>
        <dbReference type="ARBA" id="ARBA00004429"/>
    </source>
</evidence>
<evidence type="ECO:0000256" key="7">
    <source>
        <dbReference type="ARBA" id="ARBA00023136"/>
    </source>
</evidence>
<evidence type="ECO:0000256" key="5">
    <source>
        <dbReference type="ARBA" id="ARBA00022692"/>
    </source>
</evidence>
<comment type="subcellular location">
    <subcellularLocation>
        <location evidence="1">Cell inner membrane</location>
        <topology evidence="1">Multi-pass membrane protein</topology>
    </subcellularLocation>
</comment>
<feature type="transmembrane region" description="Helical" evidence="8">
    <location>
        <begin position="79"/>
        <end position="97"/>
    </location>
</feature>
<evidence type="ECO:0000256" key="4">
    <source>
        <dbReference type="ARBA" id="ARBA00022519"/>
    </source>
</evidence>
<evidence type="ECO:0000256" key="3">
    <source>
        <dbReference type="ARBA" id="ARBA00022475"/>
    </source>
</evidence>
<dbReference type="EMBL" id="JALIDZ010000005">
    <property type="protein sequence ID" value="MCT8972802.1"/>
    <property type="molecule type" value="Genomic_DNA"/>
</dbReference>
<dbReference type="PANTHER" id="PTHR39342">
    <property type="entry name" value="UPF0283 MEMBRANE PROTEIN YCJF"/>
    <property type="match status" value="1"/>
</dbReference>
<keyword evidence="3" id="KW-1003">Cell membrane</keyword>
<feature type="transmembrane region" description="Helical" evidence="8">
    <location>
        <begin position="109"/>
        <end position="129"/>
    </location>
</feature>
<dbReference type="GO" id="GO:0005886">
    <property type="term" value="C:plasma membrane"/>
    <property type="evidence" value="ECO:0007669"/>
    <property type="project" value="UniProtKB-SubCell"/>
</dbReference>
<keyword evidence="7 8" id="KW-0472">Membrane</keyword>
<keyword evidence="5 8" id="KW-0812">Transmembrane</keyword>
<comment type="similarity">
    <text evidence="2">Belongs to the UPF0283 family.</text>
</comment>
<dbReference type="Pfam" id="PF05128">
    <property type="entry name" value="DUF697"/>
    <property type="match status" value="1"/>
</dbReference>
<comment type="caution">
    <text evidence="9">The sequence shown here is derived from an EMBL/GenBank/DDBJ whole genome shotgun (WGS) entry which is preliminary data.</text>
</comment>
<protein>
    <submittedName>
        <fullName evidence="9">TIGR01620 family protein</fullName>
    </submittedName>
</protein>
<keyword evidence="6 8" id="KW-1133">Transmembrane helix</keyword>
<dbReference type="InterPro" id="IPR006507">
    <property type="entry name" value="UPF0283"/>
</dbReference>
<name>A0AAW5R093_9HYPH</name>
<evidence type="ECO:0000313" key="10">
    <source>
        <dbReference type="Proteomes" id="UP001320898"/>
    </source>
</evidence>
<dbReference type="PANTHER" id="PTHR39342:SF1">
    <property type="entry name" value="UPF0283 MEMBRANE PROTEIN YCJF"/>
    <property type="match status" value="1"/>
</dbReference>
<evidence type="ECO:0000256" key="8">
    <source>
        <dbReference type="SAM" id="Phobius"/>
    </source>
</evidence>
<keyword evidence="10" id="KW-1185">Reference proteome</keyword>
<proteinExistence type="inferred from homology"/>
<reference evidence="9 10" key="1">
    <citation type="submission" date="2022-04" db="EMBL/GenBank/DDBJ databases">
        <authorList>
            <person name="Ye Y.-Q."/>
            <person name="Du Z.-J."/>
        </authorList>
    </citation>
    <scope>NUCLEOTIDE SEQUENCE [LARGE SCALE GENOMIC DNA]</scope>
    <source>
        <strain evidence="9 10">A6E488</strain>
    </source>
</reference>
<dbReference type="InterPro" id="IPR021147">
    <property type="entry name" value="DUF697"/>
</dbReference>
<organism evidence="9 10">
    <name type="scientific">Microbaculum marinisediminis</name>
    <dbReference type="NCBI Taxonomy" id="2931392"/>
    <lineage>
        <taxon>Bacteria</taxon>
        <taxon>Pseudomonadati</taxon>
        <taxon>Pseudomonadota</taxon>
        <taxon>Alphaproteobacteria</taxon>
        <taxon>Hyphomicrobiales</taxon>
        <taxon>Tepidamorphaceae</taxon>
        <taxon>Microbaculum</taxon>
    </lineage>
</organism>
<sequence length="362" mass="37996">MNDKKIRRPAAFRLSDAAVLVEDPGGPHEPPGTAARARAKSKPKAVLTPDAEDAFAAESGGALVEVPPAPRRGFAWGKLFFGAFGAFLSFAVGIWITDFVAGLFARNDVLGWIALGLAGLTALALLVVVGREIAGLMRLSRVTHLRADADAAAADDDRDAARRIVRETVALYARRPETARARAAVSEHADDIIDGRDLLRLAEKELMTRMDAEARALITGAAGRVSVVTAISPRALVDIAYVLIETVRLVRRIGVLYGGRPSGLALYRLLKLSIAHLAVTGGIAMTDSLIQQLVGHGVAARLSARLGEGVVNGMMTARVGLAALDVCRPLPWLANSPPGISDVMSTLVAGTGDKGKAAAKAD</sequence>